<evidence type="ECO:0000313" key="3">
    <source>
        <dbReference type="Proteomes" id="UP001519460"/>
    </source>
</evidence>
<feature type="non-terminal residue" evidence="2">
    <location>
        <position position="57"/>
    </location>
</feature>
<accession>A0ABD0JTK0</accession>
<dbReference type="EMBL" id="JACVVK020000333">
    <property type="protein sequence ID" value="KAK7478091.1"/>
    <property type="molecule type" value="Genomic_DNA"/>
</dbReference>
<proteinExistence type="predicted"/>
<dbReference type="Proteomes" id="UP001519460">
    <property type="component" value="Unassembled WGS sequence"/>
</dbReference>
<evidence type="ECO:0000256" key="1">
    <source>
        <dbReference type="SAM" id="MobiDB-lite"/>
    </source>
</evidence>
<keyword evidence="3" id="KW-1185">Reference proteome</keyword>
<name>A0ABD0JTK0_9CAEN</name>
<evidence type="ECO:0008006" key="4">
    <source>
        <dbReference type="Google" id="ProtNLM"/>
    </source>
</evidence>
<feature type="region of interest" description="Disordered" evidence="1">
    <location>
        <begin position="1"/>
        <end position="27"/>
    </location>
</feature>
<gene>
    <name evidence="2" type="ORF">BaRGS_00030626</name>
</gene>
<sequence>CRGVAGRDGPGPGGAIGSGTNQRQRPADARQTLFTTYGRQQLKRIGREKLIRGAVGI</sequence>
<reference evidence="2 3" key="1">
    <citation type="journal article" date="2023" name="Sci. Data">
        <title>Genome assembly of the Korean intertidal mud-creeper Batillaria attramentaria.</title>
        <authorList>
            <person name="Patra A.K."/>
            <person name="Ho P.T."/>
            <person name="Jun S."/>
            <person name="Lee S.J."/>
            <person name="Kim Y."/>
            <person name="Won Y.J."/>
        </authorList>
    </citation>
    <scope>NUCLEOTIDE SEQUENCE [LARGE SCALE GENOMIC DNA]</scope>
    <source>
        <strain evidence="2">Wonlab-2016</strain>
    </source>
</reference>
<organism evidence="2 3">
    <name type="scientific">Batillaria attramentaria</name>
    <dbReference type="NCBI Taxonomy" id="370345"/>
    <lineage>
        <taxon>Eukaryota</taxon>
        <taxon>Metazoa</taxon>
        <taxon>Spiralia</taxon>
        <taxon>Lophotrochozoa</taxon>
        <taxon>Mollusca</taxon>
        <taxon>Gastropoda</taxon>
        <taxon>Caenogastropoda</taxon>
        <taxon>Sorbeoconcha</taxon>
        <taxon>Cerithioidea</taxon>
        <taxon>Batillariidae</taxon>
        <taxon>Batillaria</taxon>
    </lineage>
</organism>
<evidence type="ECO:0000313" key="2">
    <source>
        <dbReference type="EMBL" id="KAK7478091.1"/>
    </source>
</evidence>
<comment type="caution">
    <text evidence="2">The sequence shown here is derived from an EMBL/GenBank/DDBJ whole genome shotgun (WGS) entry which is preliminary data.</text>
</comment>
<protein>
    <recommendedName>
        <fullName evidence="4">Histone H4</fullName>
    </recommendedName>
</protein>
<feature type="non-terminal residue" evidence="2">
    <location>
        <position position="1"/>
    </location>
</feature>
<dbReference type="AlphaFoldDB" id="A0ABD0JTK0"/>
<feature type="compositionally biased region" description="Gly residues" evidence="1">
    <location>
        <begin position="1"/>
        <end position="17"/>
    </location>
</feature>